<dbReference type="GO" id="GO:0005886">
    <property type="term" value="C:plasma membrane"/>
    <property type="evidence" value="ECO:0007669"/>
    <property type="project" value="UniProtKB-SubCell"/>
</dbReference>
<dbReference type="GO" id="GO:0016757">
    <property type="term" value="F:glycosyltransferase activity"/>
    <property type="evidence" value="ECO:0007669"/>
    <property type="project" value="UniProtKB-KW"/>
</dbReference>
<keyword evidence="4 7" id="KW-0808">Transferase</keyword>
<comment type="subcellular location">
    <subcellularLocation>
        <location evidence="1">Cell membrane</location>
    </subcellularLocation>
</comment>
<sequence length="241" mass="26648">MHLSIIIPAFNEELLIESCLQSISTSLAANYKPGFTSEVIVVDNNSTDNTAALARQAGAQVVFEPINQIGRARNTGAVAATGDWLLFVDADSILNSGLLADILRLIEDGKSVGCGSTIQMQGLPWWADWTLKLWTSVSILFSWAAGALVVCRSDAFRDVGGFDQELYAADEVTLSQKLKKWGRQRGLQFVILTKHPLESSSRKVRLYSGREIAGQILRVILSPRRTLQDKKHLSVWYDGRR</sequence>
<evidence type="ECO:0000256" key="1">
    <source>
        <dbReference type="ARBA" id="ARBA00004236"/>
    </source>
</evidence>
<evidence type="ECO:0000256" key="3">
    <source>
        <dbReference type="ARBA" id="ARBA00022676"/>
    </source>
</evidence>
<keyword evidence="3" id="KW-0328">Glycosyltransferase</keyword>
<accession>A0A1I4YCN2</accession>
<dbReference type="RefSeq" id="WP_074794435.1">
    <property type="nucleotide sequence ID" value="NZ_FOVJ01000001.1"/>
</dbReference>
<evidence type="ECO:0000313" key="8">
    <source>
        <dbReference type="Proteomes" id="UP000183107"/>
    </source>
</evidence>
<evidence type="ECO:0000256" key="5">
    <source>
        <dbReference type="ARBA" id="ARBA00023136"/>
    </source>
</evidence>
<dbReference type="Proteomes" id="UP000183107">
    <property type="component" value="Unassembled WGS sequence"/>
</dbReference>
<protein>
    <submittedName>
        <fullName evidence="7">Glycosyltransferase involved in cell wall bisynthesis</fullName>
    </submittedName>
</protein>
<dbReference type="InterPro" id="IPR001173">
    <property type="entry name" value="Glyco_trans_2-like"/>
</dbReference>
<reference evidence="8" key="1">
    <citation type="submission" date="2016-10" db="EMBL/GenBank/DDBJ databases">
        <authorList>
            <person name="Varghese N."/>
        </authorList>
    </citation>
    <scope>NUCLEOTIDE SEQUENCE [LARGE SCALE GENOMIC DNA]</scope>
    <source>
        <strain evidence="8">Nsp8</strain>
    </source>
</reference>
<dbReference type="PANTHER" id="PTHR43646">
    <property type="entry name" value="GLYCOSYLTRANSFERASE"/>
    <property type="match status" value="1"/>
</dbReference>
<evidence type="ECO:0000313" key="7">
    <source>
        <dbReference type="EMBL" id="SFN35523.1"/>
    </source>
</evidence>
<dbReference type="EMBL" id="FOVJ01000001">
    <property type="protein sequence ID" value="SFN35523.1"/>
    <property type="molecule type" value="Genomic_DNA"/>
</dbReference>
<evidence type="ECO:0000256" key="2">
    <source>
        <dbReference type="ARBA" id="ARBA00022475"/>
    </source>
</evidence>
<dbReference type="PANTHER" id="PTHR43646:SF2">
    <property type="entry name" value="GLYCOSYLTRANSFERASE 2-LIKE DOMAIN-CONTAINING PROTEIN"/>
    <property type="match status" value="1"/>
</dbReference>
<name>A0A1I4YCN2_9PROT</name>
<dbReference type="InterPro" id="IPR029044">
    <property type="entry name" value="Nucleotide-diphossugar_trans"/>
</dbReference>
<keyword evidence="8" id="KW-1185">Reference proteome</keyword>
<dbReference type="Gene3D" id="3.90.550.10">
    <property type="entry name" value="Spore Coat Polysaccharide Biosynthesis Protein SpsA, Chain A"/>
    <property type="match status" value="1"/>
</dbReference>
<evidence type="ECO:0000259" key="6">
    <source>
        <dbReference type="Pfam" id="PF00535"/>
    </source>
</evidence>
<organism evidence="7 8">
    <name type="scientific">Nitrosospira briensis</name>
    <dbReference type="NCBI Taxonomy" id="35799"/>
    <lineage>
        <taxon>Bacteria</taxon>
        <taxon>Pseudomonadati</taxon>
        <taxon>Pseudomonadota</taxon>
        <taxon>Betaproteobacteria</taxon>
        <taxon>Nitrosomonadales</taxon>
        <taxon>Nitrosomonadaceae</taxon>
        <taxon>Nitrosospira</taxon>
    </lineage>
</organism>
<dbReference type="OrthoDB" id="9777873at2"/>
<dbReference type="Pfam" id="PF00535">
    <property type="entry name" value="Glycos_transf_2"/>
    <property type="match status" value="1"/>
</dbReference>
<dbReference type="SUPFAM" id="SSF53448">
    <property type="entry name" value="Nucleotide-diphospho-sugar transferases"/>
    <property type="match status" value="1"/>
</dbReference>
<gene>
    <name evidence="7" type="ORF">SAMN05216386_0614</name>
</gene>
<keyword evidence="5" id="KW-0472">Membrane</keyword>
<dbReference type="AlphaFoldDB" id="A0A1I4YCN2"/>
<proteinExistence type="predicted"/>
<evidence type="ECO:0000256" key="4">
    <source>
        <dbReference type="ARBA" id="ARBA00022679"/>
    </source>
</evidence>
<feature type="domain" description="Glycosyltransferase 2-like" evidence="6">
    <location>
        <begin position="4"/>
        <end position="120"/>
    </location>
</feature>
<dbReference type="STRING" id="1266925.GCA_000619905_00314"/>
<keyword evidence="2" id="KW-1003">Cell membrane</keyword>